<feature type="domain" description="SUN" evidence="5">
    <location>
        <begin position="34"/>
        <end position="232"/>
    </location>
</feature>
<evidence type="ECO:0000256" key="3">
    <source>
        <dbReference type="ARBA" id="ARBA00022989"/>
    </source>
</evidence>
<comment type="caution">
    <text evidence="6">The sequence shown here is derived from an EMBL/GenBank/DDBJ whole genome shotgun (WGS) entry which is preliminary data.</text>
</comment>
<keyword evidence="3" id="KW-1133">Transmembrane helix</keyword>
<comment type="subcellular location">
    <subcellularLocation>
        <location evidence="1">Membrane</location>
    </subcellularLocation>
</comment>
<evidence type="ECO:0000313" key="6">
    <source>
        <dbReference type="EMBL" id="KAK7433607.1"/>
    </source>
</evidence>
<dbReference type="InterPro" id="IPR012919">
    <property type="entry name" value="SUN_dom"/>
</dbReference>
<dbReference type="Gene3D" id="2.60.120.260">
    <property type="entry name" value="Galactose-binding domain-like"/>
    <property type="match status" value="1"/>
</dbReference>
<dbReference type="EMBL" id="JBANRG010000148">
    <property type="protein sequence ID" value="KAK7433607.1"/>
    <property type="molecule type" value="Genomic_DNA"/>
</dbReference>
<organism evidence="6 8">
    <name type="scientific">Marasmiellus scandens</name>
    <dbReference type="NCBI Taxonomy" id="2682957"/>
    <lineage>
        <taxon>Eukaryota</taxon>
        <taxon>Fungi</taxon>
        <taxon>Dikarya</taxon>
        <taxon>Basidiomycota</taxon>
        <taxon>Agaricomycotina</taxon>
        <taxon>Agaricomycetes</taxon>
        <taxon>Agaricomycetidae</taxon>
        <taxon>Agaricales</taxon>
        <taxon>Marasmiineae</taxon>
        <taxon>Omphalotaceae</taxon>
        <taxon>Marasmiellus</taxon>
    </lineage>
</organism>
<keyword evidence="4" id="KW-0472">Membrane</keyword>
<dbReference type="InterPro" id="IPR045119">
    <property type="entry name" value="SUN1-5"/>
</dbReference>
<sequence length="245" mass="27362">MIISPSIPLNCDGEFYHRLWSEEPGPDYALSTSGGTILPELTTWTHAYAPLTYKDKWIWHMDRYQWDQQHQDLMPPQVIIEESVQVGHCWSFTGPKGHIGIQLVVPVALTQITIYYPNAKQVLSSELRQAPQDIVVWALAQKETLSELGGDLVTRPANEFTQNTPTSLPAIQGGIMVALGNVTYRPEEGKRQSFALDKLLSLKSNVVVIEVTSNCGGDKTCLYRVAVHGKEETPLSTFQEEIKAL</sequence>
<name>A0ABR1IK98_9AGAR</name>
<dbReference type="PROSITE" id="PS51469">
    <property type="entry name" value="SUN"/>
    <property type="match status" value="1"/>
</dbReference>
<dbReference type="EMBL" id="JBANRG010000094">
    <property type="protein sequence ID" value="KAK7436452.1"/>
    <property type="molecule type" value="Genomic_DNA"/>
</dbReference>
<dbReference type="Proteomes" id="UP001498398">
    <property type="component" value="Unassembled WGS sequence"/>
</dbReference>
<evidence type="ECO:0000313" key="7">
    <source>
        <dbReference type="EMBL" id="KAK7436452.1"/>
    </source>
</evidence>
<proteinExistence type="predicted"/>
<gene>
    <name evidence="6" type="primary">SUN1_2</name>
    <name evidence="7" type="synonym">SUN1_1</name>
    <name evidence="7" type="ORF">VKT23_019165</name>
    <name evidence="6" type="ORF">VKT23_020684</name>
</gene>
<evidence type="ECO:0000259" key="5">
    <source>
        <dbReference type="PROSITE" id="PS51469"/>
    </source>
</evidence>
<dbReference type="Pfam" id="PF07738">
    <property type="entry name" value="Sad1_UNC"/>
    <property type="match status" value="2"/>
</dbReference>
<evidence type="ECO:0000313" key="8">
    <source>
        <dbReference type="Proteomes" id="UP001498398"/>
    </source>
</evidence>
<reference evidence="6 8" key="1">
    <citation type="submission" date="2024-01" db="EMBL/GenBank/DDBJ databases">
        <title>A draft genome for the cacao thread blight pathogen Marasmiellus scandens.</title>
        <authorList>
            <person name="Baruah I.K."/>
            <person name="Leung J."/>
            <person name="Bukari Y."/>
            <person name="Amoako-Attah I."/>
            <person name="Meinhardt L.W."/>
            <person name="Bailey B.A."/>
            <person name="Cohen S.P."/>
        </authorList>
    </citation>
    <scope>NUCLEOTIDE SEQUENCE [LARGE SCALE GENOMIC DNA]</scope>
    <source>
        <strain evidence="6 8">GH-19</strain>
    </source>
</reference>
<dbReference type="PANTHER" id="PTHR12911">
    <property type="entry name" value="SAD1/UNC-84-LIKE PROTEIN-RELATED"/>
    <property type="match status" value="1"/>
</dbReference>
<protein>
    <submittedName>
        <fullName evidence="6">Secreted beta-glucosidase sun1</fullName>
    </submittedName>
</protein>
<keyword evidence="8" id="KW-1185">Reference proteome</keyword>
<dbReference type="PANTHER" id="PTHR12911:SF8">
    <property type="entry name" value="KLAROID PROTEIN-RELATED"/>
    <property type="match status" value="1"/>
</dbReference>
<evidence type="ECO:0000256" key="1">
    <source>
        <dbReference type="ARBA" id="ARBA00004370"/>
    </source>
</evidence>
<keyword evidence="2" id="KW-0812">Transmembrane</keyword>
<evidence type="ECO:0000256" key="2">
    <source>
        <dbReference type="ARBA" id="ARBA00022692"/>
    </source>
</evidence>
<accession>A0ABR1IK98</accession>
<evidence type="ECO:0000256" key="4">
    <source>
        <dbReference type="ARBA" id="ARBA00023136"/>
    </source>
</evidence>